<dbReference type="Pfam" id="PF10153">
    <property type="entry name" value="Efg1"/>
    <property type="match status" value="1"/>
</dbReference>
<evidence type="ECO:0000313" key="10">
    <source>
        <dbReference type="Proteomes" id="UP000696485"/>
    </source>
</evidence>
<dbReference type="InterPro" id="IPR050786">
    <property type="entry name" value="EFG1_rRNA-proc"/>
</dbReference>
<dbReference type="PANTHER" id="PTHR33911">
    <property type="entry name" value="RRNA-PROCESSING PROTEIN EFG1"/>
    <property type="match status" value="1"/>
</dbReference>
<dbReference type="PANTHER" id="PTHR33911:SF1">
    <property type="entry name" value="RRNA-PROCESSING PROTEIN EFG1"/>
    <property type="match status" value="1"/>
</dbReference>
<dbReference type="GO" id="GO:0005730">
    <property type="term" value="C:nucleolus"/>
    <property type="evidence" value="ECO:0007669"/>
    <property type="project" value="UniProtKB-SubCell"/>
</dbReference>
<gene>
    <name evidence="9" type="primary">EFG1</name>
    <name evidence="9" type="ORF">BG006_010910</name>
</gene>
<evidence type="ECO:0000256" key="4">
    <source>
        <dbReference type="ARBA" id="ARBA00019827"/>
    </source>
</evidence>
<dbReference type="GO" id="GO:0030688">
    <property type="term" value="C:preribosome, small subunit precursor"/>
    <property type="evidence" value="ECO:0007669"/>
    <property type="project" value="TreeGrafter"/>
</dbReference>
<evidence type="ECO:0000256" key="5">
    <source>
        <dbReference type="ARBA" id="ARBA00022552"/>
    </source>
</evidence>
<comment type="subcellular location">
    <subcellularLocation>
        <location evidence="1">Nucleus</location>
        <location evidence="1">Nucleolus</location>
    </subcellularLocation>
</comment>
<evidence type="ECO:0000256" key="7">
    <source>
        <dbReference type="ARBA" id="ARBA00023242"/>
    </source>
</evidence>
<reference evidence="9" key="1">
    <citation type="journal article" date="2020" name="Fungal Divers.">
        <title>Resolving the Mortierellaceae phylogeny through synthesis of multi-gene phylogenetics and phylogenomics.</title>
        <authorList>
            <person name="Vandepol N."/>
            <person name="Liber J."/>
            <person name="Desiro A."/>
            <person name="Na H."/>
            <person name="Kennedy M."/>
            <person name="Barry K."/>
            <person name="Grigoriev I.V."/>
            <person name="Miller A.N."/>
            <person name="O'Donnell K."/>
            <person name="Stajich J.E."/>
            <person name="Bonito G."/>
        </authorList>
    </citation>
    <scope>NUCLEOTIDE SEQUENCE</scope>
    <source>
        <strain evidence="9">NVP1</strain>
    </source>
</reference>
<evidence type="ECO:0000313" key="9">
    <source>
        <dbReference type="EMBL" id="KAF9338094.1"/>
    </source>
</evidence>
<feature type="compositionally biased region" description="Basic residues" evidence="8">
    <location>
        <begin position="590"/>
        <end position="600"/>
    </location>
</feature>
<comment type="similarity">
    <text evidence="2">Belongs to the EFG1 family.</text>
</comment>
<keyword evidence="7" id="KW-0539">Nucleus</keyword>
<comment type="caution">
    <text evidence="9">The sequence shown here is derived from an EMBL/GenBank/DDBJ whole genome shotgun (WGS) entry which is preliminary data.</text>
</comment>
<feature type="compositionally biased region" description="Basic and acidic residues" evidence="8">
    <location>
        <begin position="301"/>
        <end position="312"/>
    </location>
</feature>
<proteinExistence type="inferred from homology"/>
<feature type="region of interest" description="Disordered" evidence="8">
    <location>
        <begin position="1"/>
        <end position="50"/>
    </location>
</feature>
<protein>
    <recommendedName>
        <fullName evidence="3">rRNA-processing protein EFG1</fullName>
    </recommendedName>
    <alternativeName>
        <fullName evidence="4">rRNA-processing protein efg1</fullName>
    </alternativeName>
</protein>
<keyword evidence="5" id="KW-0698">rRNA processing</keyword>
<dbReference type="GO" id="GO:0000462">
    <property type="term" value="P:maturation of SSU-rRNA from tricistronic rRNA transcript (SSU-rRNA, 5.8S rRNA, LSU-rRNA)"/>
    <property type="evidence" value="ECO:0007669"/>
    <property type="project" value="TreeGrafter"/>
</dbReference>
<evidence type="ECO:0000256" key="8">
    <source>
        <dbReference type="SAM" id="MobiDB-lite"/>
    </source>
</evidence>
<dbReference type="EMBL" id="JAAAUY010000009">
    <property type="protein sequence ID" value="KAF9338094.1"/>
    <property type="molecule type" value="Genomic_DNA"/>
</dbReference>
<sequence>MAATTKKVVNPEKEMRGKKPYNRHGDGAQKKKSYQAKPKKLDAGEAPEGAAALKKKLRDTLRLLGKSPKMPADIRLEHERRIEALKLQIADKHVDMTEQKMQTKYRMLKFIESKKADRKINVYKKQHPEWENNPEEKAALEELELDLAYIRHFPKTMKYISLYPSDKGDNEDGDEAATEESREASAKARTEIREQIRHGLASGDIQQFVKQVREQVKEKIVKKEYKLTTEEAIKLTAENMNKSKKRSLAESDNPQLAARAKATAQREATKEVTEEVEEESFFETVPKVVPAAEVKKGKKEVKKEETKKEGPAAKKAKTNIKQEAQETKAPVAPAIEEGEPKKLGKWAKKALRAQQTFAAAAASSETIEEPAPSVTASEPEKKTEPKKAEKKAPEPKKTAEKKTPEPKKAEKKDVQVKKEEVEKKTPVPKKAEKKTPEPKKAEKKTPEPKKAEKKTPEPKKAEKKNTEVKEEVAPKISVLKVNPSDKPDSDSESEDEKLAPARPVVKVDETLLKEIPEVPRKRGGRNQKAYVEKPKVVEAPKISAVKVETVIAKREKNDSSSEDEKPAETVRKVAKVDETLLKELPEVPKKRGGRNLNKYK</sequence>
<feature type="compositionally biased region" description="Low complexity" evidence="8">
    <location>
        <begin position="282"/>
        <end position="292"/>
    </location>
</feature>
<keyword evidence="6" id="KW-0175">Coiled coil</keyword>
<evidence type="ECO:0000256" key="6">
    <source>
        <dbReference type="ARBA" id="ARBA00023054"/>
    </source>
</evidence>
<evidence type="ECO:0000256" key="2">
    <source>
        <dbReference type="ARBA" id="ARBA00006916"/>
    </source>
</evidence>
<feature type="compositionally biased region" description="Low complexity" evidence="8">
    <location>
        <begin position="255"/>
        <end position="266"/>
    </location>
</feature>
<evidence type="ECO:0000256" key="1">
    <source>
        <dbReference type="ARBA" id="ARBA00004604"/>
    </source>
</evidence>
<dbReference type="Proteomes" id="UP000696485">
    <property type="component" value="Unassembled WGS sequence"/>
</dbReference>
<feature type="compositionally biased region" description="Acidic residues" evidence="8">
    <location>
        <begin position="169"/>
        <end position="178"/>
    </location>
</feature>
<feature type="compositionally biased region" description="Low complexity" evidence="8">
    <location>
        <begin position="353"/>
        <end position="373"/>
    </location>
</feature>
<feature type="region of interest" description="Disordered" evidence="8">
    <location>
        <begin position="241"/>
        <end position="505"/>
    </location>
</feature>
<evidence type="ECO:0000256" key="3">
    <source>
        <dbReference type="ARBA" id="ARBA00018689"/>
    </source>
</evidence>
<organism evidence="9 10">
    <name type="scientific">Podila minutissima</name>
    <dbReference type="NCBI Taxonomy" id="64525"/>
    <lineage>
        <taxon>Eukaryota</taxon>
        <taxon>Fungi</taxon>
        <taxon>Fungi incertae sedis</taxon>
        <taxon>Mucoromycota</taxon>
        <taxon>Mortierellomycotina</taxon>
        <taxon>Mortierellomycetes</taxon>
        <taxon>Mortierellales</taxon>
        <taxon>Mortierellaceae</taxon>
        <taxon>Podila</taxon>
    </lineage>
</organism>
<dbReference type="InterPro" id="IPR019310">
    <property type="entry name" value="Efg1"/>
</dbReference>
<feature type="compositionally biased region" description="Basic and acidic residues" evidence="8">
    <location>
        <begin position="378"/>
        <end position="473"/>
    </location>
</feature>
<keyword evidence="10" id="KW-1185">Reference proteome</keyword>
<feature type="compositionally biased region" description="Basic and acidic residues" evidence="8">
    <location>
        <begin position="552"/>
        <end position="589"/>
    </location>
</feature>
<name>A0A9P5VR07_9FUNG</name>
<feature type="region of interest" description="Disordered" evidence="8">
    <location>
        <begin position="552"/>
        <end position="600"/>
    </location>
</feature>
<dbReference type="AlphaFoldDB" id="A0A9P5VR07"/>
<feature type="compositionally biased region" description="Basic and acidic residues" evidence="8">
    <location>
        <begin position="9"/>
        <end position="29"/>
    </location>
</feature>
<feature type="region of interest" description="Disordered" evidence="8">
    <location>
        <begin position="163"/>
        <end position="184"/>
    </location>
</feature>
<accession>A0A9P5VR07</accession>